<organism evidence="1 2">
    <name type="scientific">Sphingomonas floccifaciens</name>
    <dbReference type="NCBI Taxonomy" id="1844115"/>
    <lineage>
        <taxon>Bacteria</taxon>
        <taxon>Pseudomonadati</taxon>
        <taxon>Pseudomonadota</taxon>
        <taxon>Alphaproteobacteria</taxon>
        <taxon>Sphingomonadales</taxon>
        <taxon>Sphingomonadaceae</taxon>
        <taxon>Sphingomonas</taxon>
    </lineage>
</organism>
<gene>
    <name evidence="1" type="primary">pelA</name>
    <name evidence="1" type="ORF">ACFSC3_08225</name>
</gene>
<dbReference type="RefSeq" id="WP_380940892.1">
    <property type="nucleotide sequence ID" value="NZ_JBHUFC010000003.1"/>
</dbReference>
<comment type="caution">
    <text evidence="1">The sequence shown here is derived from an EMBL/GenBank/DDBJ whole genome shotgun (WGS) entry which is preliminary data.</text>
</comment>
<protein>
    <submittedName>
        <fullName evidence="1">Pectate lyase</fullName>
        <ecNumber evidence="1">4.2.2.2</ecNumber>
    </submittedName>
</protein>
<keyword evidence="1" id="KW-0456">Lyase</keyword>
<dbReference type="EC" id="4.2.2.2" evidence="1"/>
<accession>A0ABW4NBY9</accession>
<dbReference type="NCBIfam" id="TIGR02474">
    <property type="entry name" value="pec_lyase"/>
    <property type="match status" value="1"/>
</dbReference>
<dbReference type="InterPro" id="IPR012669">
    <property type="entry name" value="Pectate_lyase"/>
</dbReference>
<proteinExistence type="predicted"/>
<dbReference type="EMBL" id="JBHUFC010000003">
    <property type="protein sequence ID" value="MFD1787556.1"/>
    <property type="molecule type" value="Genomic_DNA"/>
</dbReference>
<sequence>MTFALMLASAGLPLEATQAGVVGTMTPASPLTRERIAEAQQDRDAWTAYLATSERLAAADRLALARERTDGRIPPAVRAGKGTASMPLDRDAAWYGTVDARRIADTIVSFQTPAGGWGKNADRSGPPRVRGQHYLSVEGEGGAVAQDARWDYAGTIDNGATTTEVRFLARVQAVAPGRAGDRWRKAIVRAVTYLQTAQFPNGGWPQVYPLQGGYHDAVTFNDNAMANVVTLLANVARRSGDFAFVSPALAARARSAHDRAIALILRTQVVVDGKPTGWGQQHDAVTLEPVGARNFEPAALSSSESAGILILLMGRPSPSPAAIRAVDAGVAWLTDRRIADAAFVRSPGHTGGLTPSVGSPPIWARFYSIPAFRPIFGDRDRRIVDDVGQISVERRNGYAWFSSDPAKALSLYRAWVRSRS</sequence>
<dbReference type="Pfam" id="PF09492">
    <property type="entry name" value="Pec_lyase"/>
    <property type="match status" value="1"/>
</dbReference>
<evidence type="ECO:0000313" key="2">
    <source>
        <dbReference type="Proteomes" id="UP001597283"/>
    </source>
</evidence>
<keyword evidence="2" id="KW-1185">Reference proteome</keyword>
<dbReference type="Proteomes" id="UP001597283">
    <property type="component" value="Unassembled WGS sequence"/>
</dbReference>
<name>A0ABW4NBY9_9SPHN</name>
<dbReference type="GO" id="GO:0030570">
    <property type="term" value="F:pectate lyase activity"/>
    <property type="evidence" value="ECO:0007669"/>
    <property type="project" value="UniProtKB-EC"/>
</dbReference>
<evidence type="ECO:0000313" key="1">
    <source>
        <dbReference type="EMBL" id="MFD1787556.1"/>
    </source>
</evidence>
<dbReference type="Gene3D" id="1.50.10.20">
    <property type="match status" value="1"/>
</dbReference>
<reference evidence="2" key="1">
    <citation type="journal article" date="2019" name="Int. J. Syst. Evol. Microbiol.">
        <title>The Global Catalogue of Microorganisms (GCM) 10K type strain sequencing project: providing services to taxonomists for standard genome sequencing and annotation.</title>
        <authorList>
            <consortium name="The Broad Institute Genomics Platform"/>
            <consortium name="The Broad Institute Genome Sequencing Center for Infectious Disease"/>
            <person name="Wu L."/>
            <person name="Ma J."/>
        </authorList>
    </citation>
    <scope>NUCLEOTIDE SEQUENCE [LARGE SCALE GENOMIC DNA]</scope>
    <source>
        <strain evidence="2">Q85</strain>
    </source>
</reference>
<dbReference type="SUPFAM" id="SSF81853">
    <property type="entry name" value="Family 10 polysaccharide lyase"/>
    <property type="match status" value="1"/>
</dbReference>